<evidence type="ECO:0000259" key="2">
    <source>
        <dbReference type="Pfam" id="PF16344"/>
    </source>
</evidence>
<reference evidence="3 4" key="1">
    <citation type="submission" date="2018-10" db="EMBL/GenBank/DDBJ databases">
        <title>Genome sequencing of Mucilaginibacter sp. HYN0043.</title>
        <authorList>
            <person name="Kim M."/>
            <person name="Yi H."/>
        </authorList>
    </citation>
    <scope>NUCLEOTIDE SEQUENCE [LARGE SCALE GENOMIC DNA]</scope>
    <source>
        <strain evidence="3 4">HYN0043</strain>
    </source>
</reference>
<dbReference type="Gene3D" id="3.55.50.30">
    <property type="match status" value="1"/>
</dbReference>
<dbReference type="Pfam" id="PF04773">
    <property type="entry name" value="FecR"/>
    <property type="match status" value="1"/>
</dbReference>
<dbReference type="KEGG" id="muh:HYN43_003245"/>
<feature type="domain" description="Protein FecR C-terminal" evidence="2">
    <location>
        <begin position="299"/>
        <end position="367"/>
    </location>
</feature>
<name>A0A494VTV7_9SPHI</name>
<proteinExistence type="predicted"/>
<protein>
    <submittedName>
        <fullName evidence="3">DUF4974 domain-containing protein</fullName>
    </submittedName>
</protein>
<dbReference type="Gene3D" id="2.60.120.1440">
    <property type="match status" value="1"/>
</dbReference>
<dbReference type="Pfam" id="PF16344">
    <property type="entry name" value="FecR_C"/>
    <property type="match status" value="1"/>
</dbReference>
<accession>A0A494VTV7</accession>
<dbReference type="InterPro" id="IPR006860">
    <property type="entry name" value="FecR"/>
</dbReference>
<dbReference type="InterPro" id="IPR032508">
    <property type="entry name" value="FecR_C"/>
</dbReference>
<evidence type="ECO:0000313" key="3">
    <source>
        <dbReference type="EMBL" id="AYL94372.1"/>
    </source>
</evidence>
<dbReference type="Proteomes" id="UP000270046">
    <property type="component" value="Chromosome"/>
</dbReference>
<dbReference type="PANTHER" id="PTHR30273:SF2">
    <property type="entry name" value="PROTEIN FECR"/>
    <property type="match status" value="1"/>
</dbReference>
<dbReference type="PIRSF" id="PIRSF018266">
    <property type="entry name" value="FecR"/>
    <property type="match status" value="1"/>
</dbReference>
<dbReference type="PANTHER" id="PTHR30273">
    <property type="entry name" value="PERIPLASMIC SIGNAL SENSOR AND SIGMA FACTOR ACTIVATOR FECR-RELATED"/>
    <property type="match status" value="1"/>
</dbReference>
<dbReference type="GO" id="GO:0016989">
    <property type="term" value="F:sigma factor antagonist activity"/>
    <property type="evidence" value="ECO:0007669"/>
    <property type="project" value="TreeGrafter"/>
</dbReference>
<dbReference type="OrthoDB" id="1099963at2"/>
<dbReference type="InterPro" id="IPR012373">
    <property type="entry name" value="Ferrdict_sens_TM"/>
</dbReference>
<dbReference type="RefSeq" id="WP_119408091.1">
    <property type="nucleotide sequence ID" value="NZ_CP032869.1"/>
</dbReference>
<dbReference type="AlphaFoldDB" id="A0A494VTV7"/>
<dbReference type="EMBL" id="CP032869">
    <property type="protein sequence ID" value="AYL94372.1"/>
    <property type="molecule type" value="Genomic_DNA"/>
</dbReference>
<evidence type="ECO:0000313" key="4">
    <source>
        <dbReference type="Proteomes" id="UP000270046"/>
    </source>
</evidence>
<organism evidence="3 4">
    <name type="scientific">Mucilaginibacter celer</name>
    <dbReference type="NCBI Taxonomy" id="2305508"/>
    <lineage>
        <taxon>Bacteria</taxon>
        <taxon>Pseudomonadati</taxon>
        <taxon>Bacteroidota</taxon>
        <taxon>Sphingobacteriia</taxon>
        <taxon>Sphingobacteriales</taxon>
        <taxon>Sphingobacteriaceae</taxon>
        <taxon>Mucilaginibacter</taxon>
    </lineage>
</organism>
<feature type="domain" description="FecR protein" evidence="1">
    <location>
        <begin position="167"/>
        <end position="262"/>
    </location>
</feature>
<gene>
    <name evidence="3" type="ORF">HYN43_003245</name>
</gene>
<evidence type="ECO:0000259" key="1">
    <source>
        <dbReference type="Pfam" id="PF04773"/>
    </source>
</evidence>
<sequence length="369" mass="40591">MNENEVKELLNRYRSGIATDEDKALLESWYLNFEEAGAEGLSMEERLRAVDAAWQFLDKENTLVSKIKTWQRVAAAASVLVFLSIGTYFLINNKATSIVDTAHLANTKFDIAPGNNKASLTMANGRVLNLSKSQSGVVISAAKIAYNDGSKVDTAENHNTTAAEQLTLATPKGGTYQLLLPDGTKVWLNAASSITFPSTFAGLSQRRVELKGEAYFEVAKNKALPFRVSSPGQVVEVLGTHFDINTYADEPAAKTTLLEGSINLNNTILKPGQQAKVTANGISVTNADIDETMGWKNNYIVFEDEKIESVMRKIARWYNVEVVYEGEKPTDDFGGRLSRAAYVSQVLKKLELTNKVHFKVAGRRIIVTK</sequence>
<keyword evidence="4" id="KW-1185">Reference proteome</keyword>